<gene>
    <name evidence="1" type="ORF">PLEPLA_LOCUS11824</name>
</gene>
<name>A0A9N7YFL6_PLEPL</name>
<evidence type="ECO:0000313" key="2">
    <source>
        <dbReference type="Proteomes" id="UP001153269"/>
    </source>
</evidence>
<sequence length="168" mass="18178">MSAPLRRVTSCEAAKGALLAPKAASLQPVLSGAVTRAKAQASWARVRLQALGVRPAREPRWPPTEQTHVSHIWAELPLTPSRLTSPPHCAQRRASHLCITEPQDELGELDELDEYLGCRSRRTSRSPVCPARPAGAGCLPPVPAPSRVYPSSSLTTAVQGRSLRKNIR</sequence>
<evidence type="ECO:0000313" key="1">
    <source>
        <dbReference type="EMBL" id="CAB1423903.1"/>
    </source>
</evidence>
<keyword evidence="2" id="KW-1185">Reference proteome</keyword>
<reference evidence="1" key="1">
    <citation type="submission" date="2020-03" db="EMBL/GenBank/DDBJ databases">
        <authorList>
            <person name="Weist P."/>
        </authorList>
    </citation>
    <scope>NUCLEOTIDE SEQUENCE</scope>
</reference>
<proteinExistence type="predicted"/>
<organism evidence="1 2">
    <name type="scientific">Pleuronectes platessa</name>
    <name type="common">European plaice</name>
    <dbReference type="NCBI Taxonomy" id="8262"/>
    <lineage>
        <taxon>Eukaryota</taxon>
        <taxon>Metazoa</taxon>
        <taxon>Chordata</taxon>
        <taxon>Craniata</taxon>
        <taxon>Vertebrata</taxon>
        <taxon>Euteleostomi</taxon>
        <taxon>Actinopterygii</taxon>
        <taxon>Neopterygii</taxon>
        <taxon>Teleostei</taxon>
        <taxon>Neoteleostei</taxon>
        <taxon>Acanthomorphata</taxon>
        <taxon>Carangaria</taxon>
        <taxon>Pleuronectiformes</taxon>
        <taxon>Pleuronectoidei</taxon>
        <taxon>Pleuronectidae</taxon>
        <taxon>Pleuronectes</taxon>
    </lineage>
</organism>
<dbReference type="EMBL" id="CADEAL010000691">
    <property type="protein sequence ID" value="CAB1423903.1"/>
    <property type="molecule type" value="Genomic_DNA"/>
</dbReference>
<dbReference type="Proteomes" id="UP001153269">
    <property type="component" value="Unassembled WGS sequence"/>
</dbReference>
<accession>A0A9N7YFL6</accession>
<comment type="caution">
    <text evidence="1">The sequence shown here is derived from an EMBL/GenBank/DDBJ whole genome shotgun (WGS) entry which is preliminary data.</text>
</comment>
<protein>
    <submittedName>
        <fullName evidence="1">Uncharacterized protein</fullName>
    </submittedName>
</protein>
<dbReference type="AlphaFoldDB" id="A0A9N7YFL6"/>